<dbReference type="AlphaFoldDB" id="A0A1X0RTQ8"/>
<accession>A0A1X0RTQ8</accession>
<name>A0A1X0RTQ8_RHIZD</name>
<proteinExistence type="predicted"/>
<evidence type="ECO:0000313" key="2">
    <source>
        <dbReference type="Proteomes" id="UP000242381"/>
    </source>
</evidence>
<organism evidence="1 2">
    <name type="scientific">Rhizopus microsporus</name>
    <dbReference type="NCBI Taxonomy" id="58291"/>
    <lineage>
        <taxon>Eukaryota</taxon>
        <taxon>Fungi</taxon>
        <taxon>Fungi incertae sedis</taxon>
        <taxon>Mucoromycota</taxon>
        <taxon>Mucoromycotina</taxon>
        <taxon>Mucoromycetes</taxon>
        <taxon>Mucorales</taxon>
        <taxon>Mucorineae</taxon>
        <taxon>Rhizopodaceae</taxon>
        <taxon>Rhizopus</taxon>
    </lineage>
</organism>
<gene>
    <name evidence="1" type="ORF">BCV71DRAFT_257462</name>
</gene>
<dbReference type="EMBL" id="KV921432">
    <property type="protein sequence ID" value="ORE15258.1"/>
    <property type="molecule type" value="Genomic_DNA"/>
</dbReference>
<protein>
    <submittedName>
        <fullName evidence="1">Uncharacterized protein</fullName>
    </submittedName>
</protein>
<dbReference type="Proteomes" id="UP000242381">
    <property type="component" value="Unassembled WGS sequence"/>
</dbReference>
<evidence type="ECO:0000313" key="1">
    <source>
        <dbReference type="EMBL" id="ORE15258.1"/>
    </source>
</evidence>
<sequence>MLLKEDGIYLPVLVRRFSLVEDIFSLMNVICAVEALQMYPFYSLLSGAFVEPAMKHITNLNESVAQDQQTIGHHTPPMVTPCCHYITVFLHELGKEYANSITTHRNSWGVRFNTKSPRTPFFGQQKKPINTPKADVLDTPRVLKERFKICLKKVHSKLPMTACKMDRCLFNAARDTSLFYVFGLAKETGTRNTYPLRRIVQFVCCAALVNQNLVDRIVYRRINFPGSGRNSNNSLPKFETAWGSLSILRQDGSSLYIWNA</sequence>
<reference evidence="1 2" key="1">
    <citation type="journal article" date="2016" name="Proc. Natl. Acad. Sci. U.S.A.">
        <title>Lipid metabolic changes in an early divergent fungus govern the establishment of a mutualistic symbiosis with endobacteria.</title>
        <authorList>
            <person name="Lastovetsky O.A."/>
            <person name="Gaspar M.L."/>
            <person name="Mondo S.J."/>
            <person name="LaButti K.M."/>
            <person name="Sandor L."/>
            <person name="Grigoriev I.V."/>
            <person name="Henry S.A."/>
            <person name="Pawlowska T.E."/>
        </authorList>
    </citation>
    <scope>NUCLEOTIDE SEQUENCE [LARGE SCALE GENOMIC DNA]</scope>
    <source>
        <strain evidence="1 2">ATCC 11559</strain>
    </source>
</reference>